<dbReference type="Gene3D" id="2.120.10.70">
    <property type="entry name" value="Fucose-specific lectin"/>
    <property type="match status" value="1"/>
</dbReference>
<dbReference type="AlphaFoldDB" id="X1H8P1"/>
<feature type="non-terminal residue" evidence="1">
    <location>
        <position position="1"/>
    </location>
</feature>
<organism evidence="1">
    <name type="scientific">marine sediment metagenome</name>
    <dbReference type="NCBI Taxonomy" id="412755"/>
    <lineage>
        <taxon>unclassified sequences</taxon>
        <taxon>metagenomes</taxon>
        <taxon>ecological metagenomes</taxon>
    </lineage>
</organism>
<name>X1H8P1_9ZZZZ</name>
<protein>
    <submittedName>
        <fullName evidence="1">Uncharacterized protein</fullName>
    </submittedName>
</protein>
<accession>X1H8P1</accession>
<comment type="caution">
    <text evidence="1">The sequence shown here is derived from an EMBL/GenBank/DDBJ whole genome shotgun (WGS) entry which is preliminary data.</text>
</comment>
<sequence length="113" mass="12900">VGYFSSIDVDNQNRPHISYYDTSTDDLKYAYWDGSMWQIEVIDQSGDVGRWTSIAVDTNTNNVHISYCHEGNRDLKYSKWDGSIWTTETVDASGNRGEYTCIDLDSYGNPHIS</sequence>
<dbReference type="SUPFAM" id="SSF89372">
    <property type="entry name" value="Fucose-specific lectin"/>
    <property type="match status" value="1"/>
</dbReference>
<gene>
    <name evidence="1" type="ORF">S03H2_26341</name>
</gene>
<dbReference type="EMBL" id="BARU01015236">
    <property type="protein sequence ID" value="GAH41678.1"/>
    <property type="molecule type" value="Genomic_DNA"/>
</dbReference>
<reference evidence="1" key="1">
    <citation type="journal article" date="2014" name="Front. Microbiol.">
        <title>High frequency of phylogenetically diverse reductive dehalogenase-homologous genes in deep subseafloor sedimentary metagenomes.</title>
        <authorList>
            <person name="Kawai M."/>
            <person name="Futagami T."/>
            <person name="Toyoda A."/>
            <person name="Takaki Y."/>
            <person name="Nishi S."/>
            <person name="Hori S."/>
            <person name="Arai W."/>
            <person name="Tsubouchi T."/>
            <person name="Morono Y."/>
            <person name="Uchiyama I."/>
            <person name="Ito T."/>
            <person name="Fujiyama A."/>
            <person name="Inagaki F."/>
            <person name="Takami H."/>
        </authorList>
    </citation>
    <scope>NUCLEOTIDE SEQUENCE</scope>
    <source>
        <strain evidence="1">Expedition CK06-06</strain>
    </source>
</reference>
<feature type="non-terminal residue" evidence="1">
    <location>
        <position position="113"/>
    </location>
</feature>
<evidence type="ECO:0000313" key="1">
    <source>
        <dbReference type="EMBL" id="GAH41678.1"/>
    </source>
</evidence>
<proteinExistence type="predicted"/>